<protein>
    <submittedName>
        <fullName evidence="1">Uncharacterized protein</fullName>
    </submittedName>
</protein>
<dbReference type="Proteomes" id="UP000054770">
    <property type="component" value="Unassembled WGS sequence"/>
</dbReference>
<comment type="caution">
    <text evidence="1">The sequence shown here is derived from an EMBL/GenBank/DDBJ whole genome shotgun (WGS) entry which is preliminary data.</text>
</comment>
<reference evidence="1" key="1">
    <citation type="submission" date="2016-01" db="EMBL/GenBank/DDBJ databases">
        <authorList>
            <person name="Peeters C."/>
        </authorList>
    </citation>
    <scope>NUCLEOTIDE SEQUENCE [LARGE SCALE GENOMIC DNA]</scope>
    <source>
        <strain evidence="1">LMG 22940</strain>
    </source>
</reference>
<accession>A0A158ISS2</accession>
<name>A0A158ISS2_9BURK</name>
<proteinExistence type="predicted"/>
<dbReference type="AlphaFoldDB" id="A0A158ISS2"/>
<sequence length="31" mass="3780">MEGCADEYWQQAREMVERELREEQAKQPPIE</sequence>
<organism evidence="1 2">
    <name type="scientific">Caballeronia choica</name>
    <dbReference type="NCBI Taxonomy" id="326476"/>
    <lineage>
        <taxon>Bacteria</taxon>
        <taxon>Pseudomonadati</taxon>
        <taxon>Pseudomonadota</taxon>
        <taxon>Betaproteobacteria</taxon>
        <taxon>Burkholderiales</taxon>
        <taxon>Burkholderiaceae</taxon>
        <taxon>Caballeronia</taxon>
    </lineage>
</organism>
<evidence type="ECO:0000313" key="2">
    <source>
        <dbReference type="Proteomes" id="UP000054770"/>
    </source>
</evidence>
<keyword evidence="2" id="KW-1185">Reference proteome</keyword>
<dbReference type="EMBL" id="FCON02000027">
    <property type="protein sequence ID" value="SAL59229.1"/>
    <property type="molecule type" value="Genomic_DNA"/>
</dbReference>
<gene>
    <name evidence="1" type="ORF">AWB68_02961</name>
</gene>
<evidence type="ECO:0000313" key="1">
    <source>
        <dbReference type="EMBL" id="SAL59229.1"/>
    </source>
</evidence>